<protein>
    <submittedName>
        <fullName evidence="2">Uncharacterized protein</fullName>
    </submittedName>
</protein>
<evidence type="ECO:0000313" key="3">
    <source>
        <dbReference type="Proteomes" id="UP001199816"/>
    </source>
</evidence>
<gene>
    <name evidence="2" type="ORF">LQ567_19535</name>
</gene>
<accession>A0ABS8PYI8</accession>
<keyword evidence="3" id="KW-1185">Reference proteome</keyword>
<proteinExistence type="predicted"/>
<evidence type="ECO:0000313" key="2">
    <source>
        <dbReference type="EMBL" id="MCD2424986.1"/>
    </source>
</evidence>
<reference evidence="2 3" key="1">
    <citation type="submission" date="2021-11" db="EMBL/GenBank/DDBJ databases">
        <title>Genomic of Niabella pedocola.</title>
        <authorList>
            <person name="Wu T."/>
        </authorList>
    </citation>
    <scope>NUCLEOTIDE SEQUENCE [LARGE SCALE GENOMIC DNA]</scope>
    <source>
        <strain evidence="2 3">JCM 31011</strain>
    </source>
</reference>
<sequence length="110" mass="12318">MKEQDHIDSILNSLDGIQRAEARPFMHTRVMARLREESSFWTRAGSVIAKPAVAVCCLVTILTLNIYLIVDGNNKQQQQAETVTTAGTESDILQNENFILASNTSYDFNK</sequence>
<dbReference type="RefSeq" id="WP_231007364.1">
    <property type="nucleotide sequence ID" value="NZ_JAJNEC010000006.1"/>
</dbReference>
<keyword evidence="1" id="KW-0472">Membrane</keyword>
<name>A0ABS8PYI8_9BACT</name>
<keyword evidence="1" id="KW-0812">Transmembrane</keyword>
<evidence type="ECO:0000256" key="1">
    <source>
        <dbReference type="SAM" id="Phobius"/>
    </source>
</evidence>
<dbReference type="EMBL" id="JAJNEC010000006">
    <property type="protein sequence ID" value="MCD2424986.1"/>
    <property type="molecule type" value="Genomic_DNA"/>
</dbReference>
<keyword evidence="1" id="KW-1133">Transmembrane helix</keyword>
<comment type="caution">
    <text evidence="2">The sequence shown here is derived from an EMBL/GenBank/DDBJ whole genome shotgun (WGS) entry which is preliminary data.</text>
</comment>
<feature type="transmembrane region" description="Helical" evidence="1">
    <location>
        <begin position="48"/>
        <end position="70"/>
    </location>
</feature>
<dbReference type="Proteomes" id="UP001199816">
    <property type="component" value="Unassembled WGS sequence"/>
</dbReference>
<organism evidence="2 3">
    <name type="scientific">Niabella pedocola</name>
    <dbReference type="NCBI Taxonomy" id="1752077"/>
    <lineage>
        <taxon>Bacteria</taxon>
        <taxon>Pseudomonadati</taxon>
        <taxon>Bacteroidota</taxon>
        <taxon>Chitinophagia</taxon>
        <taxon>Chitinophagales</taxon>
        <taxon>Chitinophagaceae</taxon>
        <taxon>Niabella</taxon>
    </lineage>
</organism>